<keyword evidence="9 11" id="KW-0472">Membrane</keyword>
<dbReference type="GO" id="GO:0046923">
    <property type="term" value="F:ER retention sequence binding"/>
    <property type="evidence" value="ECO:0007669"/>
    <property type="project" value="InterPro"/>
</dbReference>
<proteinExistence type="inferred from homology"/>
<evidence type="ECO:0000256" key="5">
    <source>
        <dbReference type="ARBA" id="ARBA00022824"/>
    </source>
</evidence>
<reference evidence="14" key="2">
    <citation type="submission" date="2021-01" db="EMBL/GenBank/DDBJ databases">
        <authorList>
            <person name="Schikora-Tamarit M.A."/>
        </authorList>
    </citation>
    <scope>NUCLEOTIDE SEQUENCE</scope>
    <source>
        <strain evidence="14">NCAIM Y.01608</strain>
    </source>
</reference>
<dbReference type="SUPFAM" id="SSF52833">
    <property type="entry name" value="Thioredoxin-like"/>
    <property type="match status" value="2"/>
</dbReference>
<name>A0A9P8T8V8_9ASCO</name>
<evidence type="ECO:0000256" key="8">
    <source>
        <dbReference type="ARBA" id="ARBA00022989"/>
    </source>
</evidence>
<evidence type="ECO:0000256" key="1">
    <source>
        <dbReference type="ARBA" id="ARBA00004477"/>
    </source>
</evidence>
<evidence type="ECO:0000256" key="10">
    <source>
        <dbReference type="ARBA" id="ARBA00023170"/>
    </source>
</evidence>
<accession>A0A9P8T8V8</accession>
<keyword evidence="15" id="KW-1185">Reference proteome</keyword>
<evidence type="ECO:0000256" key="11">
    <source>
        <dbReference type="SAM" id="Phobius"/>
    </source>
</evidence>
<dbReference type="InterPro" id="IPR013766">
    <property type="entry name" value="Thioredoxin_domain"/>
</dbReference>
<evidence type="ECO:0000313" key="15">
    <source>
        <dbReference type="Proteomes" id="UP000788993"/>
    </source>
</evidence>
<evidence type="ECO:0000256" key="4">
    <source>
        <dbReference type="ARBA" id="ARBA00022692"/>
    </source>
</evidence>
<dbReference type="PANTHER" id="PTHR10585">
    <property type="entry name" value="ER LUMEN PROTEIN RETAINING RECEPTOR"/>
    <property type="match status" value="1"/>
</dbReference>
<keyword evidence="4 11" id="KW-0812">Transmembrane</keyword>
<comment type="caution">
    <text evidence="14">The sequence shown here is derived from an EMBL/GenBank/DDBJ whole genome shotgun (WGS) entry which is preliminary data.</text>
</comment>
<feature type="domain" description="Thioredoxin" evidence="13">
    <location>
        <begin position="8"/>
        <end position="126"/>
    </location>
</feature>
<dbReference type="GO" id="GO:0016192">
    <property type="term" value="P:vesicle-mediated transport"/>
    <property type="evidence" value="ECO:0007669"/>
    <property type="project" value="UniProtKB-KW"/>
</dbReference>
<protein>
    <recommendedName>
        <fullName evidence="13">Thioredoxin domain-containing protein</fullName>
    </recommendedName>
</protein>
<evidence type="ECO:0000256" key="9">
    <source>
        <dbReference type="ARBA" id="ARBA00023136"/>
    </source>
</evidence>
<feature type="transmembrane region" description="Helical" evidence="11">
    <location>
        <begin position="298"/>
        <end position="320"/>
    </location>
</feature>
<feature type="transmembrane region" description="Helical" evidence="11">
    <location>
        <begin position="357"/>
        <end position="377"/>
    </location>
</feature>
<feature type="signal peptide" evidence="12">
    <location>
        <begin position="1"/>
        <end position="17"/>
    </location>
</feature>
<keyword evidence="5" id="KW-0256">Endoplasmic reticulum</keyword>
<keyword evidence="3" id="KW-0813">Transport</keyword>
<evidence type="ECO:0000256" key="2">
    <source>
        <dbReference type="ARBA" id="ARBA00010120"/>
    </source>
</evidence>
<organism evidence="14 15">
    <name type="scientific">Ogataea polymorpha</name>
    <dbReference type="NCBI Taxonomy" id="460523"/>
    <lineage>
        <taxon>Eukaryota</taxon>
        <taxon>Fungi</taxon>
        <taxon>Dikarya</taxon>
        <taxon>Ascomycota</taxon>
        <taxon>Saccharomycotina</taxon>
        <taxon>Pichiomycetes</taxon>
        <taxon>Pichiales</taxon>
        <taxon>Pichiaceae</taxon>
        <taxon>Ogataea</taxon>
    </lineage>
</organism>
<comment type="similarity">
    <text evidence="2">Belongs to the ERD2 family.</text>
</comment>
<dbReference type="CDD" id="cd02961">
    <property type="entry name" value="PDI_a_family"/>
    <property type="match status" value="2"/>
</dbReference>
<evidence type="ECO:0000256" key="6">
    <source>
        <dbReference type="ARBA" id="ARBA00022892"/>
    </source>
</evidence>
<evidence type="ECO:0000313" key="14">
    <source>
        <dbReference type="EMBL" id="KAH3669949.1"/>
    </source>
</evidence>
<keyword evidence="6" id="KW-0931">ER-Golgi transport</keyword>
<evidence type="ECO:0000256" key="12">
    <source>
        <dbReference type="SAM" id="SignalP"/>
    </source>
</evidence>
<dbReference type="GO" id="GO:0005789">
    <property type="term" value="C:endoplasmic reticulum membrane"/>
    <property type="evidence" value="ECO:0007669"/>
    <property type="project" value="UniProtKB-SubCell"/>
</dbReference>
<comment type="subcellular location">
    <subcellularLocation>
        <location evidence="1">Endoplasmic reticulum membrane</location>
        <topology evidence="1">Multi-pass membrane protein</topology>
    </subcellularLocation>
</comment>
<dbReference type="Pfam" id="PF00085">
    <property type="entry name" value="Thioredoxin"/>
    <property type="match status" value="1"/>
</dbReference>
<evidence type="ECO:0000256" key="7">
    <source>
        <dbReference type="ARBA" id="ARBA00022927"/>
    </source>
</evidence>
<dbReference type="Proteomes" id="UP000788993">
    <property type="component" value="Unassembled WGS sequence"/>
</dbReference>
<dbReference type="EMBL" id="JAEUBD010000983">
    <property type="protein sequence ID" value="KAH3669949.1"/>
    <property type="molecule type" value="Genomic_DNA"/>
</dbReference>
<evidence type="ECO:0000259" key="13">
    <source>
        <dbReference type="PROSITE" id="PS51352"/>
    </source>
</evidence>
<dbReference type="PRINTS" id="PR00660">
    <property type="entry name" value="ERLUMENR"/>
</dbReference>
<gene>
    <name evidence="14" type="ORF">OGATHE_002762</name>
</gene>
<feature type="transmembrane region" description="Helical" evidence="11">
    <location>
        <begin position="443"/>
        <end position="461"/>
    </location>
</feature>
<keyword evidence="12" id="KW-0732">Signal</keyword>
<feature type="transmembrane region" description="Helical" evidence="11">
    <location>
        <begin position="389"/>
        <end position="407"/>
    </location>
</feature>
<sequence>MRSLIHGLLFLCGVALASLVEVDDSNFENLVFGQPGKYSFVYFYAPGCKHCLELEPHFEPLVDLYEGTKLQIFKINGRTNKRIRDKYQLFGYPTLKLFSSQGDDIGAYTGIRTTAKMIEYLEDATGIHPIYPPRTVVEVSPENIEQEVFEKLQNDVMLVFYAPWVERWDNAHNSFYERLAQYYENEVKDGTLFRAVDVSKAENNALLAQFKVAKYPTLFYFPKNRQDSDSPFRLDHNVGPEEIVEILMGSDTGQRQFTLVNSLDFTEVEENTRNDEVDVQKIKFICVLNKKRREMLNIFRIAGDLSHLASIFILLHTIWTRKSAKGISLKTNILYALVFVTRYLDLFYSYVSLYNTLMKIFFISSSIYTIFLLKKFTKNIGEYSDDFKIQYLIAPSFVLGLIFNHKFTITEVLWSFSLWLESVCILPQLFMLQKSGESELLTIHYIFALGLYRALYIPNWFYRYFAEGHLDKLALTTGIIQTLVYSDFFYVYYQKVIKNIGFNLPQ</sequence>
<feature type="transmembrane region" description="Helical" evidence="11">
    <location>
        <begin position="413"/>
        <end position="431"/>
    </location>
</feature>
<dbReference type="GO" id="GO:0015031">
    <property type="term" value="P:protein transport"/>
    <property type="evidence" value="ECO:0007669"/>
    <property type="project" value="UniProtKB-KW"/>
</dbReference>
<reference evidence="14" key="1">
    <citation type="journal article" date="2021" name="Open Biol.">
        <title>Shared evolutionary footprints suggest mitochondrial oxidative damage underlies multiple complex I losses in fungi.</title>
        <authorList>
            <person name="Schikora-Tamarit M.A."/>
            <person name="Marcet-Houben M."/>
            <person name="Nosek J."/>
            <person name="Gabaldon T."/>
        </authorList>
    </citation>
    <scope>NUCLEOTIDE SEQUENCE</scope>
    <source>
        <strain evidence="14">NCAIM Y.01608</strain>
    </source>
</reference>
<feature type="chain" id="PRO_5040107783" description="Thioredoxin domain-containing protein" evidence="12">
    <location>
        <begin position="18"/>
        <end position="506"/>
    </location>
</feature>
<dbReference type="PROSITE" id="PS51352">
    <property type="entry name" value="THIOREDOXIN_2"/>
    <property type="match status" value="1"/>
</dbReference>
<dbReference type="Gene3D" id="3.40.30.10">
    <property type="entry name" value="Glutaredoxin"/>
    <property type="match status" value="2"/>
</dbReference>
<evidence type="ECO:0000256" key="3">
    <source>
        <dbReference type="ARBA" id="ARBA00022448"/>
    </source>
</evidence>
<keyword evidence="7" id="KW-0653">Protein transport</keyword>
<dbReference type="InterPro" id="IPR000133">
    <property type="entry name" value="ER_ret_rcpt"/>
</dbReference>
<keyword evidence="8 11" id="KW-1133">Transmembrane helix</keyword>
<keyword evidence="10" id="KW-0675">Receptor</keyword>
<dbReference type="GO" id="GO:0006621">
    <property type="term" value="P:protein retention in ER lumen"/>
    <property type="evidence" value="ECO:0007669"/>
    <property type="project" value="InterPro"/>
</dbReference>
<dbReference type="Pfam" id="PF00810">
    <property type="entry name" value="ER_lumen_recept"/>
    <property type="match status" value="1"/>
</dbReference>
<dbReference type="InterPro" id="IPR036249">
    <property type="entry name" value="Thioredoxin-like_sf"/>
</dbReference>
<dbReference type="AlphaFoldDB" id="A0A9P8T8V8"/>